<protein>
    <submittedName>
        <fullName evidence="2">Uncharacterized protein</fullName>
    </submittedName>
</protein>
<feature type="region of interest" description="Disordered" evidence="1">
    <location>
        <begin position="53"/>
        <end position="77"/>
    </location>
</feature>
<evidence type="ECO:0000256" key="1">
    <source>
        <dbReference type="SAM" id="MobiDB-lite"/>
    </source>
</evidence>
<reference evidence="2" key="1">
    <citation type="journal article" date="2015" name="Nature">
        <title>Complex archaea that bridge the gap between prokaryotes and eukaryotes.</title>
        <authorList>
            <person name="Spang A."/>
            <person name="Saw J.H."/>
            <person name="Jorgensen S.L."/>
            <person name="Zaremba-Niedzwiedzka K."/>
            <person name="Martijn J."/>
            <person name="Lind A.E."/>
            <person name="van Eijk R."/>
            <person name="Schleper C."/>
            <person name="Guy L."/>
            <person name="Ettema T.J."/>
        </authorList>
    </citation>
    <scope>NUCLEOTIDE SEQUENCE</scope>
</reference>
<comment type="caution">
    <text evidence="2">The sequence shown here is derived from an EMBL/GenBank/DDBJ whole genome shotgun (WGS) entry which is preliminary data.</text>
</comment>
<gene>
    <name evidence="2" type="ORF">LCGC14_2314820</name>
</gene>
<organism evidence="2">
    <name type="scientific">marine sediment metagenome</name>
    <dbReference type="NCBI Taxonomy" id="412755"/>
    <lineage>
        <taxon>unclassified sequences</taxon>
        <taxon>metagenomes</taxon>
        <taxon>ecological metagenomes</taxon>
    </lineage>
</organism>
<name>A0A0F9D760_9ZZZZ</name>
<evidence type="ECO:0000313" key="2">
    <source>
        <dbReference type="EMBL" id="KKL49506.1"/>
    </source>
</evidence>
<accession>A0A0F9D760</accession>
<sequence>MVEATETAVSPYVEAHTLNSEHAWLGLDILKINRASLMAEARLIRRLVSARHKKGKREGELKRSGPTRQVLSEHRKGRLRNEARAAHLAHGYLRDVPYASMENPERLKKPVLMVLAAVRAKVARFSRGAVEGLDIWFSDA</sequence>
<dbReference type="EMBL" id="LAZR01032933">
    <property type="protein sequence ID" value="KKL49506.1"/>
    <property type="molecule type" value="Genomic_DNA"/>
</dbReference>
<dbReference type="AlphaFoldDB" id="A0A0F9D760"/>
<proteinExistence type="predicted"/>